<keyword evidence="4" id="KW-0963">Cytoplasm</keyword>
<sequence length="154" mass="17937">MKTLSPQEALHRAAALCSKSEYCSTEIDEKLSVWGIAPPEREMIIGRLTAEKFIDDQRFACLFARDKLRFNRWGKIKISYALQQKRIPASYIREALEQIDTTLYEQTLASLITAKTRTLTDEDEYQRRNKIYRFALGRGFEPEMINRILSLNTP</sequence>
<reference evidence="7" key="1">
    <citation type="submission" date="2020-10" db="EMBL/GenBank/DDBJ databases">
        <authorList>
            <person name="Gilroy R."/>
        </authorList>
    </citation>
    <scope>NUCLEOTIDE SEQUENCE</scope>
    <source>
        <strain evidence="7">CHK158-818</strain>
    </source>
</reference>
<accession>A0A9D1M6D0</accession>
<dbReference type="InterPro" id="IPR053924">
    <property type="entry name" value="RecX_HTH_2nd"/>
</dbReference>
<dbReference type="InterPro" id="IPR003783">
    <property type="entry name" value="Regulatory_RecX"/>
</dbReference>
<dbReference type="InterPro" id="IPR053925">
    <property type="entry name" value="RecX_HTH_3rd"/>
</dbReference>
<comment type="caution">
    <text evidence="7">The sequence shown here is derived from an EMBL/GenBank/DDBJ whole genome shotgun (WGS) entry which is preliminary data.</text>
</comment>
<proteinExistence type="inferred from homology"/>
<protein>
    <recommendedName>
        <fullName evidence="3">Regulatory protein RecX</fullName>
    </recommendedName>
</protein>
<evidence type="ECO:0000313" key="8">
    <source>
        <dbReference type="Proteomes" id="UP000824112"/>
    </source>
</evidence>
<dbReference type="InterPro" id="IPR036388">
    <property type="entry name" value="WH-like_DNA-bd_sf"/>
</dbReference>
<comment type="similarity">
    <text evidence="2">Belongs to the RecX family.</text>
</comment>
<dbReference type="EMBL" id="DVNA01000034">
    <property type="protein sequence ID" value="HIU54446.1"/>
    <property type="molecule type" value="Genomic_DNA"/>
</dbReference>
<dbReference type="PANTHER" id="PTHR33602">
    <property type="entry name" value="REGULATORY PROTEIN RECX FAMILY PROTEIN"/>
    <property type="match status" value="1"/>
</dbReference>
<dbReference type="Pfam" id="PF21981">
    <property type="entry name" value="RecX_HTH3"/>
    <property type="match status" value="1"/>
</dbReference>
<feature type="domain" description="RecX second three-helical" evidence="5">
    <location>
        <begin position="55"/>
        <end position="96"/>
    </location>
</feature>
<dbReference type="Gene3D" id="1.10.10.10">
    <property type="entry name" value="Winged helix-like DNA-binding domain superfamily/Winged helix DNA-binding domain"/>
    <property type="match status" value="2"/>
</dbReference>
<evidence type="ECO:0000313" key="7">
    <source>
        <dbReference type="EMBL" id="HIU54446.1"/>
    </source>
</evidence>
<reference evidence="7" key="2">
    <citation type="journal article" date="2021" name="PeerJ">
        <title>Extensive microbial diversity within the chicken gut microbiome revealed by metagenomics and culture.</title>
        <authorList>
            <person name="Gilroy R."/>
            <person name="Ravi A."/>
            <person name="Getino M."/>
            <person name="Pursley I."/>
            <person name="Horton D.L."/>
            <person name="Alikhan N.F."/>
            <person name="Baker D."/>
            <person name="Gharbi K."/>
            <person name="Hall N."/>
            <person name="Watson M."/>
            <person name="Adriaenssens E.M."/>
            <person name="Foster-Nyarko E."/>
            <person name="Jarju S."/>
            <person name="Secka A."/>
            <person name="Antonio M."/>
            <person name="Oren A."/>
            <person name="Chaudhuri R.R."/>
            <person name="La Ragione R."/>
            <person name="Hildebrand F."/>
            <person name="Pallen M.J."/>
        </authorList>
    </citation>
    <scope>NUCLEOTIDE SEQUENCE</scope>
    <source>
        <strain evidence="7">CHK158-818</strain>
    </source>
</reference>
<gene>
    <name evidence="7" type="ORF">IAB03_01410</name>
</gene>
<organism evidence="7 8">
    <name type="scientific">Candidatus Gallibacteroides avistercoris</name>
    <dbReference type="NCBI Taxonomy" id="2840833"/>
    <lineage>
        <taxon>Bacteria</taxon>
        <taxon>Pseudomonadati</taxon>
        <taxon>Bacteroidota</taxon>
        <taxon>Bacteroidia</taxon>
        <taxon>Bacteroidales</taxon>
        <taxon>Bacteroidaceae</taxon>
        <taxon>Bacteroidaceae incertae sedis</taxon>
        <taxon>Candidatus Gallibacteroides</taxon>
    </lineage>
</organism>
<name>A0A9D1M6D0_9BACT</name>
<dbReference type="GO" id="GO:0006282">
    <property type="term" value="P:regulation of DNA repair"/>
    <property type="evidence" value="ECO:0007669"/>
    <property type="project" value="InterPro"/>
</dbReference>
<evidence type="ECO:0000256" key="4">
    <source>
        <dbReference type="ARBA" id="ARBA00022490"/>
    </source>
</evidence>
<comment type="subcellular location">
    <subcellularLocation>
        <location evidence="1">Cytoplasm</location>
    </subcellularLocation>
</comment>
<dbReference type="Pfam" id="PF02631">
    <property type="entry name" value="RecX_HTH2"/>
    <property type="match status" value="1"/>
</dbReference>
<dbReference type="PANTHER" id="PTHR33602:SF1">
    <property type="entry name" value="REGULATORY PROTEIN RECX FAMILY PROTEIN"/>
    <property type="match status" value="1"/>
</dbReference>
<evidence type="ECO:0000259" key="6">
    <source>
        <dbReference type="Pfam" id="PF21981"/>
    </source>
</evidence>
<dbReference type="AlphaFoldDB" id="A0A9D1M6D0"/>
<evidence type="ECO:0000256" key="3">
    <source>
        <dbReference type="ARBA" id="ARBA00018111"/>
    </source>
</evidence>
<evidence type="ECO:0000259" key="5">
    <source>
        <dbReference type="Pfam" id="PF02631"/>
    </source>
</evidence>
<dbReference type="Proteomes" id="UP000824112">
    <property type="component" value="Unassembled WGS sequence"/>
</dbReference>
<dbReference type="GO" id="GO:0005737">
    <property type="term" value="C:cytoplasm"/>
    <property type="evidence" value="ECO:0007669"/>
    <property type="project" value="UniProtKB-SubCell"/>
</dbReference>
<evidence type="ECO:0000256" key="1">
    <source>
        <dbReference type="ARBA" id="ARBA00004496"/>
    </source>
</evidence>
<feature type="domain" description="RecX third three-helical" evidence="6">
    <location>
        <begin position="106"/>
        <end position="149"/>
    </location>
</feature>
<evidence type="ECO:0000256" key="2">
    <source>
        <dbReference type="ARBA" id="ARBA00009695"/>
    </source>
</evidence>